<dbReference type="AlphaFoldDB" id="A0A7C3KJ79"/>
<dbReference type="EMBL" id="DSRU01000321">
    <property type="protein sequence ID" value="HFN00403.1"/>
    <property type="molecule type" value="Genomic_DNA"/>
</dbReference>
<gene>
    <name evidence="1" type="ORF">ENR64_22180</name>
</gene>
<evidence type="ECO:0000313" key="1">
    <source>
        <dbReference type="EMBL" id="HFN00403.1"/>
    </source>
</evidence>
<reference evidence="1" key="1">
    <citation type="journal article" date="2020" name="mSystems">
        <title>Genome- and Community-Level Interaction Insights into Carbon Utilization and Element Cycling Functions of Hydrothermarchaeota in Hydrothermal Sediment.</title>
        <authorList>
            <person name="Zhou Z."/>
            <person name="Liu Y."/>
            <person name="Xu W."/>
            <person name="Pan J."/>
            <person name="Luo Z.H."/>
            <person name="Li M."/>
        </authorList>
    </citation>
    <scope>NUCLEOTIDE SEQUENCE [LARGE SCALE GENOMIC DNA]</scope>
    <source>
        <strain evidence="1">SpSt-418</strain>
    </source>
</reference>
<dbReference type="InterPro" id="IPR045589">
    <property type="entry name" value="DUF6464"/>
</dbReference>
<accession>A0A7C3KJ79</accession>
<protein>
    <submittedName>
        <fullName evidence="1">Uncharacterized protein</fullName>
    </submittedName>
</protein>
<organism evidence="1">
    <name type="scientific">Oscillatoriales cyanobacterium SpSt-418</name>
    <dbReference type="NCBI Taxonomy" id="2282169"/>
    <lineage>
        <taxon>Bacteria</taxon>
        <taxon>Bacillati</taxon>
        <taxon>Cyanobacteriota</taxon>
        <taxon>Cyanophyceae</taxon>
        <taxon>Oscillatoriophycideae</taxon>
        <taxon>Oscillatoriales</taxon>
    </lineage>
</organism>
<comment type="caution">
    <text evidence="1">The sequence shown here is derived from an EMBL/GenBank/DDBJ whole genome shotgun (WGS) entry which is preliminary data.</text>
</comment>
<proteinExistence type="predicted"/>
<name>A0A7C3KJ79_9CYAN</name>
<sequence>MLESFVIIGIGLLPALFSLALMRKAETQAQESLQSALHLSAHRGMRRFSCHFTADHHYVEGVGYIVGDITCRYNARSAYIRCAVKPDGPCQECSQYESIEFKELKEC</sequence>
<dbReference type="Pfam" id="PF20065">
    <property type="entry name" value="DUF6464"/>
    <property type="match status" value="1"/>
</dbReference>